<dbReference type="RefSeq" id="WP_003374575.1">
    <property type="nucleotide sequence ID" value="NZ_JACBBA010000004.1"/>
</dbReference>
<dbReference type="Proteomes" id="UP000486903">
    <property type="component" value="Unassembled WGS sequence"/>
</dbReference>
<name>A0A6B4JNV3_CLOBO</name>
<dbReference type="EMBL" id="SXFB01000006">
    <property type="protein sequence ID" value="NFV26592.1"/>
    <property type="molecule type" value="Genomic_DNA"/>
</dbReference>
<gene>
    <name evidence="1" type="ORF">FDG31_10495</name>
</gene>
<protein>
    <submittedName>
        <fullName evidence="1">Cell wall-binding protein</fullName>
    </submittedName>
</protein>
<dbReference type="PROSITE" id="PS51170">
    <property type="entry name" value="CW"/>
    <property type="match status" value="2"/>
</dbReference>
<sequence length="159" mass="18106">MKNFKKLISTLLIVLGIVMLNPVQANAEWKQNNTGWWYTQSSSYAIGWTQIDEKWYFFDSSGYMNTGWIEDNGNWYYCYGDGSMANNCYAGNYYLNNNGVWTTQTNNVNTTNNKGATVYITATEKKYHSIPKCGKTNTSRSASLEEAHDLGLEPCSKCY</sequence>
<evidence type="ECO:0000313" key="2">
    <source>
        <dbReference type="Proteomes" id="UP000486903"/>
    </source>
</evidence>
<dbReference type="Pfam" id="PF19127">
    <property type="entry name" value="Choline_bind_3"/>
    <property type="match status" value="1"/>
</dbReference>
<organism evidence="1 2">
    <name type="scientific">Clostridium botulinum</name>
    <dbReference type="NCBI Taxonomy" id="1491"/>
    <lineage>
        <taxon>Bacteria</taxon>
        <taxon>Bacillati</taxon>
        <taxon>Bacillota</taxon>
        <taxon>Clostridia</taxon>
        <taxon>Eubacteriales</taxon>
        <taxon>Clostridiaceae</taxon>
        <taxon>Clostridium</taxon>
    </lineage>
</organism>
<accession>A0A6B4JNV3</accession>
<comment type="caution">
    <text evidence="1">The sequence shown here is derived from an EMBL/GenBank/DDBJ whole genome shotgun (WGS) entry which is preliminary data.</text>
</comment>
<reference evidence="1 2" key="1">
    <citation type="submission" date="2019-04" db="EMBL/GenBank/DDBJ databases">
        <title>Genome sequencing of Clostridium botulinum Groups I-IV and Clostridium butyricum.</title>
        <authorList>
            <person name="Brunt J."/>
            <person name="Van Vliet A.H.M."/>
            <person name="Stringer S.C."/>
            <person name="Carter A.T."/>
            <person name="Peck M.W."/>
        </authorList>
    </citation>
    <scope>NUCLEOTIDE SEQUENCE [LARGE SCALE GENOMIC DNA]</scope>
    <source>
        <strain evidence="1 2">BL81</strain>
    </source>
</reference>
<dbReference type="SUPFAM" id="SSF69360">
    <property type="entry name" value="Cell wall binding repeat"/>
    <property type="match status" value="1"/>
</dbReference>
<dbReference type="InterPro" id="IPR018337">
    <property type="entry name" value="Cell_wall/Cho-bd_repeat"/>
</dbReference>
<dbReference type="AlphaFoldDB" id="A0A6B4JNV3"/>
<dbReference type="Gene3D" id="2.10.270.20">
    <property type="match status" value="1"/>
</dbReference>
<evidence type="ECO:0000313" key="1">
    <source>
        <dbReference type="EMBL" id="NFV26592.1"/>
    </source>
</evidence>
<proteinExistence type="predicted"/>